<evidence type="ECO:0000313" key="2">
    <source>
        <dbReference type="EMBL" id="KAF2854372.1"/>
    </source>
</evidence>
<dbReference type="Pfam" id="PF06985">
    <property type="entry name" value="HET"/>
    <property type="match status" value="1"/>
</dbReference>
<evidence type="ECO:0000313" key="3">
    <source>
        <dbReference type="Proteomes" id="UP000799423"/>
    </source>
</evidence>
<sequence length="119" mass="13396">MRLLHIEGDADIEGSINLSLCELLGGDVPDYAILSHRWREEEVLYADTAAYDKSIAHFKKGFSTLECFCREVSLKGFSYAWSDTCCIDKSSSAELSEAFNSMYSYYADAQICMAYLDDV</sequence>
<dbReference type="AlphaFoldDB" id="A0A6A7BGJ9"/>
<evidence type="ECO:0000259" key="1">
    <source>
        <dbReference type="Pfam" id="PF06985"/>
    </source>
</evidence>
<keyword evidence="3" id="KW-1185">Reference proteome</keyword>
<reference evidence="2" key="1">
    <citation type="submission" date="2020-01" db="EMBL/GenBank/DDBJ databases">
        <authorList>
            <consortium name="DOE Joint Genome Institute"/>
            <person name="Haridas S."/>
            <person name="Albert R."/>
            <person name="Binder M."/>
            <person name="Bloem J."/>
            <person name="Labutti K."/>
            <person name="Salamov A."/>
            <person name="Andreopoulos B."/>
            <person name="Baker S.E."/>
            <person name="Barry K."/>
            <person name="Bills G."/>
            <person name="Bluhm B.H."/>
            <person name="Cannon C."/>
            <person name="Castanera R."/>
            <person name="Culley D.E."/>
            <person name="Daum C."/>
            <person name="Ezra D."/>
            <person name="Gonzalez J.B."/>
            <person name="Henrissat B."/>
            <person name="Kuo A."/>
            <person name="Liang C."/>
            <person name="Lipzen A."/>
            <person name="Lutzoni F."/>
            <person name="Magnuson J."/>
            <person name="Mondo S."/>
            <person name="Nolan M."/>
            <person name="Ohm R."/>
            <person name="Pangilinan J."/>
            <person name="Park H.-J."/>
            <person name="Ramirez L."/>
            <person name="Alfaro M."/>
            <person name="Sun H."/>
            <person name="Tritt A."/>
            <person name="Yoshinaga Y."/>
            <person name="Zwiers L.-H."/>
            <person name="Turgeon B.G."/>
            <person name="Goodwin S.B."/>
            <person name="Spatafora J.W."/>
            <person name="Crous P.W."/>
            <person name="Grigoriev I.V."/>
        </authorList>
    </citation>
    <scope>NUCLEOTIDE SEQUENCE</scope>
    <source>
        <strain evidence="2">IPT5</strain>
    </source>
</reference>
<organism evidence="2 3">
    <name type="scientific">Plenodomus tracheiphilus IPT5</name>
    <dbReference type="NCBI Taxonomy" id="1408161"/>
    <lineage>
        <taxon>Eukaryota</taxon>
        <taxon>Fungi</taxon>
        <taxon>Dikarya</taxon>
        <taxon>Ascomycota</taxon>
        <taxon>Pezizomycotina</taxon>
        <taxon>Dothideomycetes</taxon>
        <taxon>Pleosporomycetidae</taxon>
        <taxon>Pleosporales</taxon>
        <taxon>Pleosporineae</taxon>
        <taxon>Leptosphaeriaceae</taxon>
        <taxon>Plenodomus</taxon>
    </lineage>
</organism>
<dbReference type="Proteomes" id="UP000799423">
    <property type="component" value="Unassembled WGS sequence"/>
</dbReference>
<gene>
    <name evidence="2" type="ORF">T440DRAFT_372243</name>
</gene>
<proteinExistence type="predicted"/>
<dbReference type="PANTHER" id="PTHR10622">
    <property type="entry name" value="HET DOMAIN-CONTAINING PROTEIN"/>
    <property type="match status" value="1"/>
</dbReference>
<feature type="domain" description="Heterokaryon incompatibility" evidence="1">
    <location>
        <begin position="31"/>
        <end position="117"/>
    </location>
</feature>
<accession>A0A6A7BGJ9</accession>
<dbReference type="EMBL" id="MU006293">
    <property type="protein sequence ID" value="KAF2854372.1"/>
    <property type="molecule type" value="Genomic_DNA"/>
</dbReference>
<dbReference type="OrthoDB" id="674604at2759"/>
<name>A0A6A7BGJ9_9PLEO</name>
<dbReference type="PANTHER" id="PTHR10622:SF10">
    <property type="entry name" value="HET DOMAIN-CONTAINING PROTEIN"/>
    <property type="match status" value="1"/>
</dbReference>
<feature type="non-terminal residue" evidence="2">
    <location>
        <position position="119"/>
    </location>
</feature>
<protein>
    <recommendedName>
        <fullName evidence="1">Heterokaryon incompatibility domain-containing protein</fullName>
    </recommendedName>
</protein>
<dbReference type="InterPro" id="IPR010730">
    <property type="entry name" value="HET"/>
</dbReference>